<dbReference type="PANTHER" id="PTHR46082:SF11">
    <property type="entry name" value="AAA+ ATPASE DOMAIN-CONTAINING PROTEIN-RELATED"/>
    <property type="match status" value="1"/>
</dbReference>
<dbReference type="InterPro" id="IPR035994">
    <property type="entry name" value="Nucleoside_phosphorylase_sf"/>
</dbReference>
<proteinExistence type="predicted"/>
<dbReference type="PANTHER" id="PTHR46082">
    <property type="entry name" value="ATP/GTP-BINDING PROTEIN-RELATED"/>
    <property type="match status" value="1"/>
</dbReference>
<keyword evidence="2" id="KW-1185">Reference proteome</keyword>
<gene>
    <name evidence="1" type="ORF">CKAH01_18553</name>
</gene>
<dbReference type="Gene3D" id="3.40.50.1580">
    <property type="entry name" value="Nucleoside phosphorylase domain"/>
    <property type="match status" value="1"/>
</dbReference>
<protein>
    <submittedName>
        <fullName evidence="1">Kinesin light chain 5</fullName>
    </submittedName>
</protein>
<dbReference type="SUPFAM" id="SSF53167">
    <property type="entry name" value="Purine and uridine phosphorylases"/>
    <property type="match status" value="1"/>
</dbReference>
<reference evidence="1" key="1">
    <citation type="submission" date="2023-02" db="EMBL/GenBank/DDBJ databases">
        <title>Colletotrichum kahawae CIFC_Que2 genome sequencing and assembly.</title>
        <authorList>
            <person name="Baroncelli R."/>
        </authorList>
    </citation>
    <scope>NUCLEOTIDE SEQUENCE</scope>
    <source>
        <strain evidence="1">CIFC_Que2</strain>
    </source>
</reference>
<organism evidence="1 2">
    <name type="scientific">Colletotrichum kahawae</name>
    <name type="common">Coffee berry disease fungus</name>
    <dbReference type="NCBI Taxonomy" id="34407"/>
    <lineage>
        <taxon>Eukaryota</taxon>
        <taxon>Fungi</taxon>
        <taxon>Dikarya</taxon>
        <taxon>Ascomycota</taxon>
        <taxon>Pezizomycotina</taxon>
        <taxon>Sordariomycetes</taxon>
        <taxon>Hypocreomycetidae</taxon>
        <taxon>Glomerellales</taxon>
        <taxon>Glomerellaceae</taxon>
        <taxon>Colletotrichum</taxon>
        <taxon>Colletotrichum gloeosporioides species complex</taxon>
    </lineage>
</organism>
<comment type="caution">
    <text evidence="1">The sequence shown here is derived from an EMBL/GenBank/DDBJ whole genome shotgun (WGS) entry which is preliminary data.</text>
</comment>
<evidence type="ECO:0000313" key="2">
    <source>
        <dbReference type="Proteomes" id="UP001281614"/>
    </source>
</evidence>
<accession>A0AAD9Y752</accession>
<dbReference type="GO" id="GO:0003824">
    <property type="term" value="F:catalytic activity"/>
    <property type="evidence" value="ECO:0007669"/>
    <property type="project" value="InterPro"/>
</dbReference>
<evidence type="ECO:0000313" key="1">
    <source>
        <dbReference type="EMBL" id="KAK2741016.1"/>
    </source>
</evidence>
<dbReference type="Proteomes" id="UP001281614">
    <property type="component" value="Unassembled WGS sequence"/>
</dbReference>
<dbReference type="GO" id="GO:0009116">
    <property type="term" value="P:nucleoside metabolic process"/>
    <property type="evidence" value="ECO:0007669"/>
    <property type="project" value="InterPro"/>
</dbReference>
<name>A0AAD9Y752_COLKA</name>
<dbReference type="AlphaFoldDB" id="A0AAD9Y752"/>
<sequence length="300" mass="32848">MGEHNVVIAILPKREYGISAAAAVARDLVHSFPNIRIGLMVGVGGGAPSEQHDVRLGDVVVGSRDSGKGGVIQYDYGKMMQNQAFVETGSLNQPPPALLNAVAGLETDYMMQGPQLDSKVKKALTPWKQLQKTHSRPPASADRLYKPDFTHPLKSSAPCSQTCYANTANIMFRDEQGDDEDNPTIHYGLIASANQVMKNAEIQDKLSAEKGILCFEIEAAGLMNHFPCLVIRGIYDYSDSHKNKKWQGFAAMVAAAYAKCHGLEPGRDLRLCRSSYRDPAPPDPLFYRGTPPSPTRYLRS</sequence>
<dbReference type="EMBL" id="VYYT01000343">
    <property type="protein sequence ID" value="KAK2741016.1"/>
    <property type="molecule type" value="Genomic_DNA"/>
</dbReference>
<dbReference type="InterPro" id="IPR053137">
    <property type="entry name" value="NLR-like"/>
</dbReference>